<dbReference type="Proteomes" id="UP001215712">
    <property type="component" value="Unassembled WGS sequence"/>
</dbReference>
<accession>A0AAD6HHC2</accession>
<gene>
    <name evidence="2" type="ORF">N7493_008329</name>
</gene>
<keyword evidence="3" id="KW-1185">Reference proteome</keyword>
<dbReference type="CDD" id="cd00143">
    <property type="entry name" value="PP2Cc"/>
    <property type="match status" value="1"/>
</dbReference>
<dbReference type="PANTHER" id="PTHR13832:SF792">
    <property type="entry name" value="GM14286P"/>
    <property type="match status" value="1"/>
</dbReference>
<dbReference type="Gene3D" id="3.60.40.10">
    <property type="entry name" value="PPM-type phosphatase domain"/>
    <property type="match status" value="1"/>
</dbReference>
<dbReference type="SMART" id="SM00332">
    <property type="entry name" value="PP2Cc"/>
    <property type="match status" value="1"/>
</dbReference>
<dbReference type="Pfam" id="PF00481">
    <property type="entry name" value="PP2C"/>
    <property type="match status" value="1"/>
</dbReference>
<dbReference type="PROSITE" id="PS51746">
    <property type="entry name" value="PPM_2"/>
    <property type="match status" value="1"/>
</dbReference>
<evidence type="ECO:0000259" key="1">
    <source>
        <dbReference type="PROSITE" id="PS51746"/>
    </source>
</evidence>
<reference evidence="2" key="2">
    <citation type="submission" date="2023-01" db="EMBL/GenBank/DDBJ databases">
        <authorList>
            <person name="Petersen C."/>
        </authorList>
    </citation>
    <scope>NUCLEOTIDE SEQUENCE</scope>
    <source>
        <strain evidence="2">IBT 17514</strain>
    </source>
</reference>
<feature type="domain" description="PPM-type phosphatase" evidence="1">
    <location>
        <begin position="62"/>
        <end position="435"/>
    </location>
</feature>
<dbReference type="InterPro" id="IPR015655">
    <property type="entry name" value="PP2C"/>
</dbReference>
<dbReference type="AlphaFoldDB" id="A0AAD6HHC2"/>
<dbReference type="SUPFAM" id="SSF81606">
    <property type="entry name" value="PP2C-like"/>
    <property type="match status" value="1"/>
</dbReference>
<dbReference type="EMBL" id="JAQJAN010000012">
    <property type="protein sequence ID" value="KAJ5716418.1"/>
    <property type="molecule type" value="Genomic_DNA"/>
</dbReference>
<proteinExistence type="predicted"/>
<reference evidence="2" key="1">
    <citation type="journal article" date="2023" name="IMA Fungus">
        <title>Comparative genomic study of the Penicillium genus elucidates a diverse pangenome and 15 lateral gene transfer events.</title>
        <authorList>
            <person name="Petersen C."/>
            <person name="Sorensen T."/>
            <person name="Nielsen M.R."/>
            <person name="Sondergaard T.E."/>
            <person name="Sorensen J.L."/>
            <person name="Fitzpatrick D.A."/>
            <person name="Frisvad J.C."/>
            <person name="Nielsen K.L."/>
        </authorList>
    </citation>
    <scope>NUCLEOTIDE SEQUENCE</scope>
    <source>
        <strain evidence="2">IBT 17514</strain>
    </source>
</reference>
<name>A0AAD6HHC2_9EURO</name>
<dbReference type="InterPro" id="IPR001932">
    <property type="entry name" value="PPM-type_phosphatase-like_dom"/>
</dbReference>
<evidence type="ECO:0000313" key="2">
    <source>
        <dbReference type="EMBL" id="KAJ5716418.1"/>
    </source>
</evidence>
<dbReference type="GO" id="GO:0005739">
    <property type="term" value="C:mitochondrion"/>
    <property type="evidence" value="ECO:0007669"/>
    <property type="project" value="TreeGrafter"/>
</dbReference>
<dbReference type="InterPro" id="IPR036457">
    <property type="entry name" value="PPM-type-like_dom_sf"/>
</dbReference>
<comment type="caution">
    <text evidence="2">The sequence shown here is derived from an EMBL/GenBank/DDBJ whole genome shotgun (WGS) entry which is preliminary data.</text>
</comment>
<sequence>MIGGAVSTPALWWLLNTRNDAPHLETPPSEHWTVEPGPSRDQVTRILSQGAYSFPVRNIAGVSRYDGAQLASNSPCEDQFTHGILPPPWKAGSKWMAWGVFDGHSGVQTSELLKGHLLPFVQHSLSQIKPTSPEDTVLDQLVQHAIARGFMNLDDSIIKTAKATSDSKESLQEKIKKLAPAYSGSCALLSMYDSATSTLHVACTGDSRAILGQQRPDLKWEVIPLSVDQTGRNEDEIARLHREHPDEDLEDMIKKGRVLGMGVSRAFGDCQWKWPIEFQKDIQRRFYGPPPLVPTYNVRTPPYLTAEPVVTSTKIDPSQPCFLIMATDGLWDMLSSQQAVNLVGKWLEVKGSDKRDTGSELEPIYEQFDFGHFWKGVSWKFKEGRTTVQDENAAVHLVRNSLGGNHHELLAGRLAFSFPSSRRLRDDTTVQVVFFNVPDLEK</sequence>
<organism evidence="2 3">
    <name type="scientific">Penicillium malachiteum</name>
    <dbReference type="NCBI Taxonomy" id="1324776"/>
    <lineage>
        <taxon>Eukaryota</taxon>
        <taxon>Fungi</taxon>
        <taxon>Dikarya</taxon>
        <taxon>Ascomycota</taxon>
        <taxon>Pezizomycotina</taxon>
        <taxon>Eurotiomycetes</taxon>
        <taxon>Eurotiomycetidae</taxon>
        <taxon>Eurotiales</taxon>
        <taxon>Aspergillaceae</taxon>
        <taxon>Penicillium</taxon>
    </lineage>
</organism>
<dbReference type="PANTHER" id="PTHR13832">
    <property type="entry name" value="PROTEIN PHOSPHATASE 2C"/>
    <property type="match status" value="1"/>
</dbReference>
<dbReference type="GO" id="GO:0004741">
    <property type="term" value="F:[pyruvate dehydrogenase (acetyl-transferring)]-phosphatase activity"/>
    <property type="evidence" value="ECO:0007669"/>
    <property type="project" value="TreeGrafter"/>
</dbReference>
<protein>
    <submittedName>
        <fullName evidence="2">Protein serine/threonine phosphatase 2C</fullName>
    </submittedName>
</protein>
<evidence type="ECO:0000313" key="3">
    <source>
        <dbReference type="Proteomes" id="UP001215712"/>
    </source>
</evidence>